<evidence type="ECO:0000313" key="2">
    <source>
        <dbReference type="EMBL" id="BCJ33282.1"/>
    </source>
</evidence>
<feature type="compositionally biased region" description="Pro residues" evidence="1">
    <location>
        <begin position="161"/>
        <end position="171"/>
    </location>
</feature>
<accession>A0A7R7DKI7</accession>
<name>A0A7R7DKI7_9ACTN</name>
<evidence type="ECO:0000313" key="3">
    <source>
        <dbReference type="Proteomes" id="UP000611640"/>
    </source>
</evidence>
<reference evidence="2 3" key="1">
    <citation type="submission" date="2020-08" db="EMBL/GenBank/DDBJ databases">
        <title>Whole genome shotgun sequence of Actinocatenispora thailandica NBRC 105041.</title>
        <authorList>
            <person name="Komaki H."/>
            <person name="Tamura T."/>
        </authorList>
    </citation>
    <scope>NUCLEOTIDE SEQUENCE [LARGE SCALE GENOMIC DNA]</scope>
    <source>
        <strain evidence="2 3">NBRC 105041</strain>
    </source>
</reference>
<keyword evidence="3" id="KW-1185">Reference proteome</keyword>
<dbReference type="Proteomes" id="UP000611640">
    <property type="component" value="Chromosome"/>
</dbReference>
<proteinExistence type="predicted"/>
<evidence type="ECO:0000256" key="1">
    <source>
        <dbReference type="SAM" id="MobiDB-lite"/>
    </source>
</evidence>
<dbReference type="EMBL" id="AP023355">
    <property type="protein sequence ID" value="BCJ33282.1"/>
    <property type="molecule type" value="Genomic_DNA"/>
</dbReference>
<dbReference type="KEGG" id="atl:Athai_07850"/>
<organism evidence="2 3">
    <name type="scientific">Actinocatenispora thailandica</name>
    <dbReference type="NCBI Taxonomy" id="227318"/>
    <lineage>
        <taxon>Bacteria</taxon>
        <taxon>Bacillati</taxon>
        <taxon>Actinomycetota</taxon>
        <taxon>Actinomycetes</taxon>
        <taxon>Micromonosporales</taxon>
        <taxon>Micromonosporaceae</taxon>
        <taxon>Actinocatenispora</taxon>
    </lineage>
</organism>
<feature type="compositionally biased region" description="Low complexity" evidence="1">
    <location>
        <begin position="103"/>
        <end position="117"/>
    </location>
</feature>
<gene>
    <name evidence="2" type="ORF">Athai_07850</name>
</gene>
<feature type="region of interest" description="Disordered" evidence="1">
    <location>
        <begin position="89"/>
        <end position="180"/>
    </location>
</feature>
<sequence length="180" mass="18790">MSDAAPTRVGFYSYAAGAGRRVAEFTRGPDGLVRLSVIDPDRAGLARDYYDNGVPLLATGARVPPSAGDAFLRALLQPFRMTYYGFVDESDTESPARDDDRVVPGGAAAGRADEAGGVADGGSAEGPLTGVTDPNAVRLRPTGSAPGYSVEDAYRVLSGLPPGPVEVPEPPEPADRREQR</sequence>
<protein>
    <submittedName>
        <fullName evidence="2">Uncharacterized protein</fullName>
    </submittedName>
</protein>
<dbReference type="RefSeq" id="WP_203960201.1">
    <property type="nucleotide sequence ID" value="NZ_AP023355.1"/>
</dbReference>
<dbReference type="AlphaFoldDB" id="A0A7R7DKI7"/>